<dbReference type="Proteomes" id="UP000679335">
    <property type="component" value="Chromosome"/>
</dbReference>
<evidence type="ECO:0000256" key="1">
    <source>
        <dbReference type="SAM" id="MobiDB-lite"/>
    </source>
</evidence>
<dbReference type="EMBL" id="CP076023">
    <property type="protein sequence ID" value="QWC16619.1"/>
    <property type="molecule type" value="Genomic_DNA"/>
</dbReference>
<keyword evidence="4" id="KW-1185">Reference proteome</keyword>
<gene>
    <name evidence="3" type="ORF">KKR89_02870</name>
</gene>
<organism evidence="3 4">
    <name type="scientific">Cellulomonas dongxiuzhuiae</name>
    <dbReference type="NCBI Taxonomy" id="2819979"/>
    <lineage>
        <taxon>Bacteria</taxon>
        <taxon>Bacillati</taxon>
        <taxon>Actinomycetota</taxon>
        <taxon>Actinomycetes</taxon>
        <taxon>Micrococcales</taxon>
        <taxon>Cellulomonadaceae</taxon>
        <taxon>Cellulomonas</taxon>
    </lineage>
</organism>
<dbReference type="Pfam" id="PF03861">
    <property type="entry name" value="ANTAR"/>
    <property type="match status" value="1"/>
</dbReference>
<dbReference type="PROSITE" id="PS50921">
    <property type="entry name" value="ANTAR"/>
    <property type="match status" value="1"/>
</dbReference>
<dbReference type="InterPro" id="IPR011006">
    <property type="entry name" value="CheY-like_superfamily"/>
</dbReference>
<dbReference type="RefSeq" id="WP_208197183.1">
    <property type="nucleotide sequence ID" value="NZ_CP076023.1"/>
</dbReference>
<evidence type="ECO:0000259" key="2">
    <source>
        <dbReference type="PROSITE" id="PS50921"/>
    </source>
</evidence>
<sequence>MNPLPPRAPVDGTPPGAPQVVGALRHAIEGVLRRPVDVLAVAQVGGRPPQAVATRGAVAPEVPWPVGGTCVPQATVVHHDAAGLVVSVAARSAATADWSLVTGDLTATATVLATMVAVHVELGDLRQDVGDLTAAMRTRAVIDQAMGVVMARRRCTPGQALDVLRAWSQDHNEKMSAVAARVVTCVAGPVPPPTPFVPRRQAGGTGTGAPAMG</sequence>
<name>A0ABX8GKA9_9CELL</name>
<dbReference type="SMART" id="SM01012">
    <property type="entry name" value="ANTAR"/>
    <property type="match status" value="1"/>
</dbReference>
<evidence type="ECO:0000313" key="4">
    <source>
        <dbReference type="Proteomes" id="UP000679335"/>
    </source>
</evidence>
<dbReference type="Gene3D" id="1.10.10.10">
    <property type="entry name" value="Winged helix-like DNA-binding domain superfamily/Winged helix DNA-binding domain"/>
    <property type="match status" value="1"/>
</dbReference>
<evidence type="ECO:0000313" key="3">
    <source>
        <dbReference type="EMBL" id="QWC16619.1"/>
    </source>
</evidence>
<dbReference type="InterPro" id="IPR036388">
    <property type="entry name" value="WH-like_DNA-bd_sf"/>
</dbReference>
<reference evidence="3 4" key="1">
    <citation type="submission" date="2021-05" db="EMBL/GenBank/DDBJ databases">
        <title>Novel species in genus Cellulomonas.</title>
        <authorList>
            <person name="Zhang G."/>
        </authorList>
    </citation>
    <scope>NUCLEOTIDE SEQUENCE [LARGE SCALE GENOMIC DNA]</scope>
    <source>
        <strain evidence="4">zg-ZUI157</strain>
    </source>
</reference>
<dbReference type="InterPro" id="IPR005561">
    <property type="entry name" value="ANTAR"/>
</dbReference>
<accession>A0ABX8GKA9</accession>
<dbReference type="SUPFAM" id="SSF52172">
    <property type="entry name" value="CheY-like"/>
    <property type="match status" value="1"/>
</dbReference>
<protein>
    <submittedName>
        <fullName evidence="3">ANTAR domain-containing protein</fullName>
    </submittedName>
</protein>
<feature type="region of interest" description="Disordered" evidence="1">
    <location>
        <begin position="194"/>
        <end position="213"/>
    </location>
</feature>
<proteinExistence type="predicted"/>
<feature type="domain" description="ANTAR" evidence="2">
    <location>
        <begin position="122"/>
        <end position="183"/>
    </location>
</feature>